<accession>A0A6N1AQ27</accession>
<keyword evidence="1" id="KW-0614">Plasmid</keyword>
<dbReference type="RefSeq" id="WP_149199580.1">
    <property type="nucleotide sequence ID" value="NZ_BSOV01000002.1"/>
</dbReference>
<evidence type="ECO:0000313" key="2">
    <source>
        <dbReference type="Proteomes" id="UP000509702"/>
    </source>
</evidence>
<dbReference type="KEGG" id="aoz:HUE56_25830"/>
<organism evidence="1 2">
    <name type="scientific">Azospirillum oryzae</name>
    <dbReference type="NCBI Taxonomy" id="286727"/>
    <lineage>
        <taxon>Bacteria</taxon>
        <taxon>Pseudomonadati</taxon>
        <taxon>Pseudomonadota</taxon>
        <taxon>Alphaproteobacteria</taxon>
        <taxon>Rhodospirillales</taxon>
        <taxon>Azospirillaceae</taxon>
        <taxon>Azospirillum</taxon>
    </lineage>
</organism>
<keyword evidence="2" id="KW-1185">Reference proteome</keyword>
<dbReference type="AlphaFoldDB" id="A0A6N1AQ27"/>
<dbReference type="Proteomes" id="UP000509702">
    <property type="component" value="Plasmid unnamed6"/>
</dbReference>
<name>A0A6N1AQ27_9PROT</name>
<protein>
    <submittedName>
        <fullName evidence="1">Uncharacterized protein</fullName>
    </submittedName>
</protein>
<reference evidence="1 2" key="1">
    <citation type="submission" date="2020-06" db="EMBL/GenBank/DDBJ databases">
        <title>Complete genome of Azosprillum oryzae KACC14407.</title>
        <authorList>
            <person name="Kim M."/>
            <person name="Park Y.-J."/>
            <person name="Shin J.-H."/>
        </authorList>
    </citation>
    <scope>NUCLEOTIDE SEQUENCE [LARGE SCALE GENOMIC DNA]</scope>
    <source>
        <strain evidence="1 2">KACC 14407</strain>
        <plasmid evidence="1 2">unnamed6</plasmid>
    </source>
</reference>
<dbReference type="EMBL" id="CP054621">
    <property type="protein sequence ID" value="QKS53925.1"/>
    <property type="molecule type" value="Genomic_DNA"/>
</dbReference>
<sequence length="90" mass="10216">MAEIQHVEPRILTWADIEKSEYAQILHRSIQPSTGVILLICLIIRRILTAEKQIKQSHKLEIAKNREQHTLIWQGSHSTDSSLGLSAPVP</sequence>
<gene>
    <name evidence="1" type="ORF">HUE56_25830</name>
</gene>
<geneLocation type="plasmid" evidence="1 2">
    <name>unnamed6</name>
</geneLocation>
<proteinExistence type="predicted"/>
<evidence type="ECO:0000313" key="1">
    <source>
        <dbReference type="EMBL" id="QKS53925.1"/>
    </source>
</evidence>